<dbReference type="CDD" id="cd06223">
    <property type="entry name" value="PRTases_typeI"/>
    <property type="match status" value="1"/>
</dbReference>
<evidence type="ECO:0000313" key="2">
    <source>
        <dbReference type="Proteomes" id="UP000324176"/>
    </source>
</evidence>
<dbReference type="GO" id="GO:0016740">
    <property type="term" value="F:transferase activity"/>
    <property type="evidence" value="ECO:0007669"/>
    <property type="project" value="UniProtKB-KW"/>
</dbReference>
<comment type="caution">
    <text evidence="1">The sequence shown here is derived from an EMBL/GenBank/DDBJ whole genome shotgun (WGS) entry which is preliminary data.</text>
</comment>
<dbReference type="SUPFAM" id="SSF53271">
    <property type="entry name" value="PRTase-like"/>
    <property type="match status" value="1"/>
</dbReference>
<dbReference type="RefSeq" id="WP_082110366.1">
    <property type="nucleotide sequence ID" value="NZ_CBDIPD010000130.1"/>
</dbReference>
<accession>A0A5D3Y735</accession>
<dbReference type="OrthoDB" id="9810066at2"/>
<gene>
    <name evidence="1" type="ORF">BCL69_108810</name>
</gene>
<dbReference type="Proteomes" id="UP000324176">
    <property type="component" value="Unassembled WGS sequence"/>
</dbReference>
<dbReference type="AlphaFoldDB" id="A0A5D3Y735"/>
<dbReference type="Gene3D" id="3.40.50.2020">
    <property type="match status" value="1"/>
</dbReference>
<proteinExistence type="predicted"/>
<reference evidence="1 2" key="1">
    <citation type="submission" date="2019-07" db="EMBL/GenBank/DDBJ databases">
        <title>Active sludge and wastewater microbial communities from Klosterneuburg, Austria.</title>
        <authorList>
            <person name="Wagner M."/>
        </authorList>
    </citation>
    <scope>NUCLEOTIDE SEQUENCE [LARGE SCALE GENOMIC DNA]</scope>
    <source>
        <strain evidence="1 2">Nm2</strain>
    </source>
</reference>
<dbReference type="InterPro" id="IPR029057">
    <property type="entry name" value="PRTase-like"/>
</dbReference>
<keyword evidence="1" id="KW-0808">Transferase</keyword>
<name>A0A5D3Y735_9PROT</name>
<evidence type="ECO:0000313" key="1">
    <source>
        <dbReference type="EMBL" id="TYP74442.1"/>
    </source>
</evidence>
<sequence length="51" mass="5539">MERLTNRKEAAVLLADKLSKYKGEDGIVMAIPRGGVPIAAVISEELNMPLE</sequence>
<dbReference type="InterPro" id="IPR000836">
    <property type="entry name" value="PRTase_dom"/>
</dbReference>
<dbReference type="EMBL" id="VNHT01000088">
    <property type="protein sequence ID" value="TYP74442.1"/>
    <property type="molecule type" value="Genomic_DNA"/>
</dbReference>
<protein>
    <submittedName>
        <fullName evidence="1">Phosphoribosyl transferase-like protein</fullName>
    </submittedName>
</protein>
<organism evidence="1 2">
    <name type="scientific">Nitrosomonas communis</name>
    <dbReference type="NCBI Taxonomy" id="44574"/>
    <lineage>
        <taxon>Bacteria</taxon>
        <taxon>Pseudomonadati</taxon>
        <taxon>Pseudomonadota</taxon>
        <taxon>Betaproteobacteria</taxon>
        <taxon>Nitrosomonadales</taxon>
        <taxon>Nitrosomonadaceae</taxon>
        <taxon>Nitrosomonas</taxon>
    </lineage>
</organism>